<name>A0A9D4CGY5_DREPO</name>
<evidence type="ECO:0000313" key="2">
    <source>
        <dbReference type="EMBL" id="KAH3725058.1"/>
    </source>
</evidence>
<sequence length="120" mass="13282">MSVLSWVTTADQINSIKPDQAVGYWSGSVRMSGRGWSGRSALVGLPTRYFLTCQKISSSSRRSGSEDRVDRESIVHLDSPEIGKMRSRIELGRVWSGQFGDRDDRVDRIGSGNPPSSTVY</sequence>
<keyword evidence="3" id="KW-1185">Reference proteome</keyword>
<dbReference type="AlphaFoldDB" id="A0A9D4CGY5"/>
<gene>
    <name evidence="2" type="ORF">DPMN_050887</name>
</gene>
<evidence type="ECO:0000256" key="1">
    <source>
        <dbReference type="SAM" id="MobiDB-lite"/>
    </source>
</evidence>
<comment type="caution">
    <text evidence="2">The sequence shown here is derived from an EMBL/GenBank/DDBJ whole genome shotgun (WGS) entry which is preliminary data.</text>
</comment>
<dbReference type="EMBL" id="JAIWYP010000012">
    <property type="protein sequence ID" value="KAH3725058.1"/>
    <property type="molecule type" value="Genomic_DNA"/>
</dbReference>
<feature type="region of interest" description="Disordered" evidence="1">
    <location>
        <begin position="99"/>
        <end position="120"/>
    </location>
</feature>
<reference evidence="2" key="2">
    <citation type="submission" date="2020-11" db="EMBL/GenBank/DDBJ databases">
        <authorList>
            <person name="McCartney M.A."/>
            <person name="Auch B."/>
            <person name="Kono T."/>
            <person name="Mallez S."/>
            <person name="Becker A."/>
            <person name="Gohl D.M."/>
            <person name="Silverstein K.A.T."/>
            <person name="Koren S."/>
            <person name="Bechman K.B."/>
            <person name="Herman A."/>
            <person name="Abrahante J.E."/>
            <person name="Garbe J."/>
        </authorList>
    </citation>
    <scope>NUCLEOTIDE SEQUENCE</scope>
    <source>
        <strain evidence="2">Duluth1</strain>
        <tissue evidence="2">Whole animal</tissue>
    </source>
</reference>
<proteinExistence type="predicted"/>
<dbReference type="Proteomes" id="UP000828390">
    <property type="component" value="Unassembled WGS sequence"/>
</dbReference>
<reference evidence="2" key="1">
    <citation type="journal article" date="2019" name="bioRxiv">
        <title>The Genome of the Zebra Mussel, Dreissena polymorpha: A Resource for Invasive Species Research.</title>
        <authorList>
            <person name="McCartney M.A."/>
            <person name="Auch B."/>
            <person name="Kono T."/>
            <person name="Mallez S."/>
            <person name="Zhang Y."/>
            <person name="Obille A."/>
            <person name="Becker A."/>
            <person name="Abrahante J.E."/>
            <person name="Garbe J."/>
            <person name="Badalamenti J.P."/>
            <person name="Herman A."/>
            <person name="Mangelson H."/>
            <person name="Liachko I."/>
            <person name="Sullivan S."/>
            <person name="Sone E.D."/>
            <person name="Koren S."/>
            <person name="Silverstein K.A.T."/>
            <person name="Beckman K.B."/>
            <person name="Gohl D.M."/>
        </authorList>
    </citation>
    <scope>NUCLEOTIDE SEQUENCE</scope>
    <source>
        <strain evidence="2">Duluth1</strain>
        <tissue evidence="2">Whole animal</tissue>
    </source>
</reference>
<organism evidence="2 3">
    <name type="scientific">Dreissena polymorpha</name>
    <name type="common">Zebra mussel</name>
    <name type="synonym">Mytilus polymorpha</name>
    <dbReference type="NCBI Taxonomy" id="45954"/>
    <lineage>
        <taxon>Eukaryota</taxon>
        <taxon>Metazoa</taxon>
        <taxon>Spiralia</taxon>
        <taxon>Lophotrochozoa</taxon>
        <taxon>Mollusca</taxon>
        <taxon>Bivalvia</taxon>
        <taxon>Autobranchia</taxon>
        <taxon>Heteroconchia</taxon>
        <taxon>Euheterodonta</taxon>
        <taxon>Imparidentia</taxon>
        <taxon>Neoheterodontei</taxon>
        <taxon>Myida</taxon>
        <taxon>Dreissenoidea</taxon>
        <taxon>Dreissenidae</taxon>
        <taxon>Dreissena</taxon>
    </lineage>
</organism>
<protein>
    <submittedName>
        <fullName evidence="2">Uncharacterized protein</fullName>
    </submittedName>
</protein>
<accession>A0A9D4CGY5</accession>
<evidence type="ECO:0000313" key="3">
    <source>
        <dbReference type="Proteomes" id="UP000828390"/>
    </source>
</evidence>